<comment type="catalytic activity">
    <reaction evidence="6">
        <text>a uridine in tRNA + S-adenosyl-L-methionine = a 3-[(3S)-3-amino-3-carboxypropyl]uridine in tRNA + S-methyl-5'-thioadenosine + H(+)</text>
        <dbReference type="Rhea" id="RHEA:62432"/>
        <dbReference type="Rhea" id="RHEA-COMP:13339"/>
        <dbReference type="Rhea" id="RHEA-COMP:16092"/>
        <dbReference type="ChEBI" id="CHEBI:15378"/>
        <dbReference type="ChEBI" id="CHEBI:17509"/>
        <dbReference type="ChEBI" id="CHEBI:59789"/>
        <dbReference type="ChEBI" id="CHEBI:65315"/>
        <dbReference type="ChEBI" id="CHEBI:82930"/>
        <dbReference type="EC" id="2.5.1.25"/>
    </reaction>
</comment>
<dbReference type="PANTHER" id="PTHR21392:SF0">
    <property type="entry name" value="TRNA-URIDINE AMINOCARBOXYPROPYLTRANSFERASE 2"/>
    <property type="match status" value="1"/>
</dbReference>
<protein>
    <recommendedName>
        <fullName evidence="1">tRNA-uridine aminocarboxypropyltransferase</fullName>
        <ecNumber evidence="1">2.5.1.25</ecNumber>
    </recommendedName>
</protein>
<keyword evidence="4" id="KW-0819">tRNA processing</keyword>
<dbReference type="Proteomes" id="UP000515152">
    <property type="component" value="Chromosome 12"/>
</dbReference>
<dbReference type="SMART" id="SM01144">
    <property type="entry name" value="DTW"/>
    <property type="match status" value="1"/>
</dbReference>
<dbReference type="GO" id="GO:0016432">
    <property type="term" value="F:tRNA-uridine aminocarboxypropyltransferase activity"/>
    <property type="evidence" value="ECO:0007669"/>
    <property type="project" value="UniProtKB-EC"/>
</dbReference>
<evidence type="ECO:0000259" key="7">
    <source>
        <dbReference type="SMART" id="SM01144"/>
    </source>
</evidence>
<keyword evidence="2" id="KW-0808">Transferase</keyword>
<dbReference type="GeneID" id="105902428"/>
<dbReference type="GO" id="GO:0008033">
    <property type="term" value="P:tRNA processing"/>
    <property type="evidence" value="ECO:0007669"/>
    <property type="project" value="UniProtKB-KW"/>
</dbReference>
<feature type="domain" description="DTW" evidence="7">
    <location>
        <begin position="65"/>
        <end position="260"/>
    </location>
</feature>
<name>A0A6P3VZI8_CLUHA</name>
<evidence type="ECO:0000313" key="9">
    <source>
        <dbReference type="RefSeq" id="XP_012685466.1"/>
    </source>
</evidence>
<dbReference type="EC" id="2.5.1.25" evidence="1"/>
<sequence length="298" mass="33750">MSGETSEALSVACNEMDTLFRGVADLSISSDPPRVESHHHLTTSLEEEDFTLRDLLELPIEICERRPTCLRCCRPEKVCLCPFLPGCPLDVSTSLYIVQHPAEESRVLRTVPLLAACLPPEKCKVFVGRRFSEERNPELAAVCQDRRTLLLYPGPEAQNLQDLNEDLMGDEQNIIIIDGTWSQAKDMFLRNSLFHLPKQVQLNSTPSSQYVIRTQPTNMCLSTLECAAIALSIMEKDPVIQEVLLKPLRALCSFQLEHGAQVHHSKEHLLKTGLYDKPLPKNKRKMKRIQKLITNQKI</sequence>
<evidence type="ECO:0000256" key="2">
    <source>
        <dbReference type="ARBA" id="ARBA00022679"/>
    </source>
</evidence>
<reference evidence="9" key="1">
    <citation type="submission" date="2025-08" db="UniProtKB">
        <authorList>
            <consortium name="RefSeq"/>
        </authorList>
    </citation>
    <scope>IDENTIFICATION</scope>
</reference>
<dbReference type="PANTHER" id="PTHR21392">
    <property type="entry name" value="TRNA-URIDINE AMINOCARBOXYPROPYLTRANSFERASE 2"/>
    <property type="match status" value="1"/>
</dbReference>
<dbReference type="InterPro" id="IPR039262">
    <property type="entry name" value="DTWD2/TAPT"/>
</dbReference>
<gene>
    <name evidence="9" type="primary">dtwd2</name>
</gene>
<proteinExistence type="inferred from homology"/>
<evidence type="ECO:0000313" key="8">
    <source>
        <dbReference type="Proteomes" id="UP000515152"/>
    </source>
</evidence>
<dbReference type="CTD" id="285605"/>
<evidence type="ECO:0000256" key="6">
    <source>
        <dbReference type="ARBA" id="ARBA00048718"/>
    </source>
</evidence>
<keyword evidence="3" id="KW-0949">S-adenosyl-L-methionine</keyword>
<accession>A0A6P3VZI8</accession>
<organism evidence="8 9">
    <name type="scientific">Clupea harengus</name>
    <name type="common">Atlantic herring</name>
    <dbReference type="NCBI Taxonomy" id="7950"/>
    <lineage>
        <taxon>Eukaryota</taxon>
        <taxon>Metazoa</taxon>
        <taxon>Chordata</taxon>
        <taxon>Craniata</taxon>
        <taxon>Vertebrata</taxon>
        <taxon>Euteleostomi</taxon>
        <taxon>Actinopterygii</taxon>
        <taxon>Neopterygii</taxon>
        <taxon>Teleostei</taxon>
        <taxon>Clupei</taxon>
        <taxon>Clupeiformes</taxon>
        <taxon>Clupeoidei</taxon>
        <taxon>Clupeidae</taxon>
        <taxon>Clupea</taxon>
    </lineage>
</organism>
<dbReference type="KEGG" id="char:105902428"/>
<evidence type="ECO:0000256" key="1">
    <source>
        <dbReference type="ARBA" id="ARBA00012386"/>
    </source>
</evidence>
<dbReference type="RefSeq" id="XP_012685466.1">
    <property type="nucleotide sequence ID" value="XM_012830012.3"/>
</dbReference>
<keyword evidence="8" id="KW-1185">Reference proteome</keyword>
<evidence type="ECO:0000256" key="3">
    <source>
        <dbReference type="ARBA" id="ARBA00022691"/>
    </source>
</evidence>
<comment type="similarity">
    <text evidence="5">Belongs to the TDD superfamily. DTWD2 family.</text>
</comment>
<evidence type="ECO:0000256" key="4">
    <source>
        <dbReference type="ARBA" id="ARBA00022694"/>
    </source>
</evidence>
<dbReference type="OrthoDB" id="408541at2759"/>
<evidence type="ECO:0000256" key="5">
    <source>
        <dbReference type="ARBA" id="ARBA00034489"/>
    </source>
</evidence>
<dbReference type="AlphaFoldDB" id="A0A6P3VZI8"/>
<dbReference type="InterPro" id="IPR005636">
    <property type="entry name" value="DTW"/>
</dbReference>
<dbReference type="Pfam" id="PF03942">
    <property type="entry name" value="DTW"/>
    <property type="match status" value="1"/>
</dbReference>